<gene>
    <name evidence="2" type="ORF">ETSY1_14455</name>
</gene>
<proteinExistence type="predicted"/>
<dbReference type="HOGENOM" id="CLU_2631585_0_0_7"/>
<keyword evidence="3" id="KW-1185">Reference proteome</keyword>
<evidence type="ECO:0000313" key="2">
    <source>
        <dbReference type="EMBL" id="ETW99577.1"/>
    </source>
</evidence>
<protein>
    <recommendedName>
        <fullName evidence="1">Predicted DNA-binding protein ribbon-helix-helix domain-containing protein</fullName>
    </recommendedName>
</protein>
<dbReference type="Pfam" id="PF12651">
    <property type="entry name" value="RHH_3"/>
    <property type="match status" value="1"/>
</dbReference>
<comment type="caution">
    <text evidence="2">The sequence shown here is derived from an EMBL/GenBank/DDBJ whole genome shotgun (WGS) entry which is preliminary data.</text>
</comment>
<dbReference type="Proteomes" id="UP000019141">
    <property type="component" value="Unassembled WGS sequence"/>
</dbReference>
<feature type="domain" description="Predicted DNA-binding protein ribbon-helix-helix" evidence="1">
    <location>
        <begin position="6"/>
        <end position="38"/>
    </location>
</feature>
<reference evidence="2 3" key="1">
    <citation type="journal article" date="2014" name="Nature">
        <title>An environmental bacterial taxon with a large and distinct metabolic repertoire.</title>
        <authorList>
            <person name="Wilson M.C."/>
            <person name="Mori T."/>
            <person name="Ruckert C."/>
            <person name="Uria A.R."/>
            <person name="Helf M.J."/>
            <person name="Takada K."/>
            <person name="Gernert C."/>
            <person name="Steffens U.A."/>
            <person name="Heycke N."/>
            <person name="Schmitt S."/>
            <person name="Rinke C."/>
            <person name="Helfrich E.J."/>
            <person name="Brachmann A.O."/>
            <person name="Gurgui C."/>
            <person name="Wakimoto T."/>
            <person name="Kracht M."/>
            <person name="Crusemann M."/>
            <person name="Hentschel U."/>
            <person name="Abe I."/>
            <person name="Matsunaga S."/>
            <person name="Kalinowski J."/>
            <person name="Takeyama H."/>
            <person name="Piel J."/>
        </authorList>
    </citation>
    <scope>NUCLEOTIDE SEQUENCE [LARGE SCALE GENOMIC DNA]</scope>
    <source>
        <strain evidence="3">TSY1</strain>
    </source>
</reference>
<organism evidence="2 3">
    <name type="scientific">Entotheonella factor</name>
    <dbReference type="NCBI Taxonomy" id="1429438"/>
    <lineage>
        <taxon>Bacteria</taxon>
        <taxon>Pseudomonadati</taxon>
        <taxon>Nitrospinota/Tectimicrobiota group</taxon>
        <taxon>Candidatus Tectimicrobiota</taxon>
        <taxon>Candidatus Entotheonellia</taxon>
        <taxon>Candidatus Entotheonellales</taxon>
        <taxon>Candidatus Entotheonellaceae</taxon>
        <taxon>Candidatus Entotheonella</taxon>
    </lineage>
</organism>
<accession>W4LNM6</accession>
<dbReference type="InterPro" id="IPR038733">
    <property type="entry name" value="Predicted_DNA_bind_prot_RHH"/>
</dbReference>
<evidence type="ECO:0000259" key="1">
    <source>
        <dbReference type="Pfam" id="PF12651"/>
    </source>
</evidence>
<sequence>METGHIELTPEQKGVLAALSKETGEPVAALLDKMLEELQTQMRSPKKGFKEALRSLELEGLDLTRDSGSDRPSIECD</sequence>
<dbReference type="AlphaFoldDB" id="W4LNM6"/>
<evidence type="ECO:0000313" key="3">
    <source>
        <dbReference type="Proteomes" id="UP000019141"/>
    </source>
</evidence>
<name>W4LNM6_ENTF1</name>
<dbReference type="EMBL" id="AZHW01000429">
    <property type="protein sequence ID" value="ETW99577.1"/>
    <property type="molecule type" value="Genomic_DNA"/>
</dbReference>